<feature type="region of interest" description="Disordered" evidence="1">
    <location>
        <begin position="306"/>
        <end position="399"/>
    </location>
</feature>
<proteinExistence type="predicted"/>
<organism evidence="2 3">
    <name type="scientific">Schizophyllum amplum</name>
    <dbReference type="NCBI Taxonomy" id="97359"/>
    <lineage>
        <taxon>Eukaryota</taxon>
        <taxon>Fungi</taxon>
        <taxon>Dikarya</taxon>
        <taxon>Basidiomycota</taxon>
        <taxon>Agaricomycotina</taxon>
        <taxon>Agaricomycetes</taxon>
        <taxon>Agaricomycetidae</taxon>
        <taxon>Agaricales</taxon>
        <taxon>Schizophyllaceae</taxon>
        <taxon>Schizophyllum</taxon>
    </lineage>
</organism>
<dbReference type="OrthoDB" id="3235609at2759"/>
<evidence type="ECO:0000256" key="1">
    <source>
        <dbReference type="SAM" id="MobiDB-lite"/>
    </source>
</evidence>
<feature type="region of interest" description="Disordered" evidence="1">
    <location>
        <begin position="488"/>
        <end position="550"/>
    </location>
</feature>
<feature type="compositionally biased region" description="Basic and acidic residues" evidence="1">
    <location>
        <begin position="383"/>
        <end position="399"/>
    </location>
</feature>
<protein>
    <submittedName>
        <fullName evidence="2">Uncharacterized protein</fullName>
    </submittedName>
</protein>
<sequence length="550" mass="60234">MPFYRELRSLVSTRNKGGSWVDSARLDSALDARVLRQDNDGRFELILGLSLDNRQGAQLLITEDEYHALCRATRTQQSARQFSRANFTLLSPVACSRAEILAKLKPGKGGSGYALLEQGRTLRHVLHNPSDADRFCVPRFRSDEFRVLAFAYNLVYTEQPEHLKLAQPKIKDVGIAEVDMGLAEAHANGGSAQAGVTDTGNDWTSIQGSVKHYLNATNVGLRQVEQDPDASGAQREVRAEQEDMEGTQTLPQDQFDIHSYFDLHKPNARPVILLVANARFALAVLQALGVRIEGWKTDLHELFGRPSDSEDVYGAGRSRSPRRAYQGEGGGYPAERRGYGEERRGYPGERRGYSDDRRGYTGHGRGYSGDGRGYPGDIYSSNRNHDQRDARRPESDAYSRRPAPNVYVVDVKEAFVAYHASTQDAIGVRRMAKHAGLVADAQRWCAGVEARLLIDLWKILICLPSTSFPMQVRQDAWNRWKASAGAVGNATAVQPGPASAAAGEGDGSDSEDDLNAVALGPAAPAPAMGGGDPYLDDFSDHGNSDDDDDD</sequence>
<feature type="compositionally biased region" description="Gly residues" evidence="1">
    <location>
        <begin position="361"/>
        <end position="374"/>
    </location>
</feature>
<dbReference type="Proteomes" id="UP000320762">
    <property type="component" value="Unassembled WGS sequence"/>
</dbReference>
<name>A0A550CPD1_9AGAR</name>
<dbReference type="AlphaFoldDB" id="A0A550CPD1"/>
<dbReference type="EMBL" id="VDMD01000003">
    <property type="protein sequence ID" value="TRM66666.1"/>
    <property type="molecule type" value="Genomic_DNA"/>
</dbReference>
<evidence type="ECO:0000313" key="2">
    <source>
        <dbReference type="EMBL" id="TRM66666.1"/>
    </source>
</evidence>
<feature type="compositionally biased region" description="Low complexity" evidence="1">
    <location>
        <begin position="516"/>
        <end position="527"/>
    </location>
</feature>
<feature type="region of interest" description="Disordered" evidence="1">
    <location>
        <begin position="223"/>
        <end position="248"/>
    </location>
</feature>
<feature type="compositionally biased region" description="Basic and acidic residues" evidence="1">
    <location>
        <begin position="334"/>
        <end position="359"/>
    </location>
</feature>
<reference evidence="2 3" key="1">
    <citation type="journal article" date="2019" name="New Phytol.">
        <title>Comparative genomics reveals unique wood-decay strategies and fruiting body development in the Schizophyllaceae.</title>
        <authorList>
            <person name="Almasi E."/>
            <person name="Sahu N."/>
            <person name="Krizsan K."/>
            <person name="Balint B."/>
            <person name="Kovacs G.M."/>
            <person name="Kiss B."/>
            <person name="Cseklye J."/>
            <person name="Drula E."/>
            <person name="Henrissat B."/>
            <person name="Nagy I."/>
            <person name="Chovatia M."/>
            <person name="Adam C."/>
            <person name="LaButti K."/>
            <person name="Lipzen A."/>
            <person name="Riley R."/>
            <person name="Grigoriev I.V."/>
            <person name="Nagy L.G."/>
        </authorList>
    </citation>
    <scope>NUCLEOTIDE SEQUENCE [LARGE SCALE GENOMIC DNA]</scope>
    <source>
        <strain evidence="2 3">NL-1724</strain>
    </source>
</reference>
<evidence type="ECO:0000313" key="3">
    <source>
        <dbReference type="Proteomes" id="UP000320762"/>
    </source>
</evidence>
<keyword evidence="3" id="KW-1185">Reference proteome</keyword>
<accession>A0A550CPD1</accession>
<gene>
    <name evidence="2" type="ORF">BD626DRAFT_483417</name>
</gene>
<comment type="caution">
    <text evidence="2">The sequence shown here is derived from an EMBL/GenBank/DDBJ whole genome shotgun (WGS) entry which is preliminary data.</text>
</comment>